<keyword evidence="11" id="KW-0482">Metalloprotease</keyword>
<keyword evidence="4" id="KW-1003">Cell membrane</keyword>
<evidence type="ECO:0000256" key="13">
    <source>
        <dbReference type="SAM" id="Phobius"/>
    </source>
</evidence>
<keyword evidence="5 15" id="KW-0645">Protease</keyword>
<evidence type="ECO:0000256" key="6">
    <source>
        <dbReference type="ARBA" id="ARBA00022692"/>
    </source>
</evidence>
<accession>A0A921AV22</accession>
<dbReference type="PANTHER" id="PTHR35864:SF1">
    <property type="entry name" value="ZINC METALLOPROTEASE YWHC-RELATED"/>
    <property type="match status" value="1"/>
</dbReference>
<dbReference type="GO" id="GO:0008237">
    <property type="term" value="F:metallopeptidase activity"/>
    <property type="evidence" value="ECO:0007669"/>
    <property type="project" value="UniProtKB-KW"/>
</dbReference>
<evidence type="ECO:0000256" key="12">
    <source>
        <dbReference type="ARBA" id="ARBA00023136"/>
    </source>
</evidence>
<feature type="domain" description="Peptidase M50" evidence="14">
    <location>
        <begin position="17"/>
        <end position="195"/>
    </location>
</feature>
<comment type="cofactor">
    <cofactor evidence="1">
        <name>Zn(2+)</name>
        <dbReference type="ChEBI" id="CHEBI:29105"/>
    </cofactor>
</comment>
<evidence type="ECO:0000259" key="14">
    <source>
        <dbReference type="Pfam" id="PF02163"/>
    </source>
</evidence>
<dbReference type="Pfam" id="PF02163">
    <property type="entry name" value="Peptidase_M50"/>
    <property type="match status" value="1"/>
</dbReference>
<keyword evidence="6 13" id="KW-0812">Transmembrane</keyword>
<reference evidence="15" key="1">
    <citation type="journal article" date="2021" name="PeerJ">
        <title>Extensive microbial diversity within the chicken gut microbiome revealed by metagenomics and culture.</title>
        <authorList>
            <person name="Gilroy R."/>
            <person name="Ravi A."/>
            <person name="Getino M."/>
            <person name="Pursley I."/>
            <person name="Horton D.L."/>
            <person name="Alikhan N.F."/>
            <person name="Baker D."/>
            <person name="Gharbi K."/>
            <person name="Hall N."/>
            <person name="Watson M."/>
            <person name="Adriaenssens E.M."/>
            <person name="Foster-Nyarko E."/>
            <person name="Jarju S."/>
            <person name="Secka A."/>
            <person name="Antonio M."/>
            <person name="Oren A."/>
            <person name="Chaudhuri R.R."/>
            <person name="La Ragione R."/>
            <person name="Hildebrand F."/>
            <person name="Pallen M.J."/>
        </authorList>
    </citation>
    <scope>NUCLEOTIDE SEQUENCE</scope>
    <source>
        <strain evidence="15">ChiGjej2B2-19336</strain>
    </source>
</reference>
<gene>
    <name evidence="15" type="ORF">K8W16_04550</name>
</gene>
<dbReference type="CDD" id="cd06158">
    <property type="entry name" value="S2P-M50_like_1"/>
    <property type="match status" value="1"/>
</dbReference>
<evidence type="ECO:0000256" key="5">
    <source>
        <dbReference type="ARBA" id="ARBA00022670"/>
    </source>
</evidence>
<evidence type="ECO:0000256" key="4">
    <source>
        <dbReference type="ARBA" id="ARBA00022475"/>
    </source>
</evidence>
<keyword evidence="9" id="KW-0862">Zinc</keyword>
<comment type="caution">
    <text evidence="15">The sequence shown here is derived from an EMBL/GenBank/DDBJ whole genome shotgun (WGS) entry which is preliminary data.</text>
</comment>
<dbReference type="GO" id="GO:0046872">
    <property type="term" value="F:metal ion binding"/>
    <property type="evidence" value="ECO:0007669"/>
    <property type="project" value="UniProtKB-KW"/>
</dbReference>
<comment type="similarity">
    <text evidence="3">Belongs to the peptidase M50B family.</text>
</comment>
<evidence type="ECO:0000256" key="10">
    <source>
        <dbReference type="ARBA" id="ARBA00022989"/>
    </source>
</evidence>
<dbReference type="PANTHER" id="PTHR35864">
    <property type="entry name" value="ZINC METALLOPROTEASE MJ0611-RELATED"/>
    <property type="match status" value="1"/>
</dbReference>
<feature type="transmembrane region" description="Helical" evidence="13">
    <location>
        <begin position="12"/>
        <end position="36"/>
    </location>
</feature>
<reference evidence="15" key="2">
    <citation type="submission" date="2021-09" db="EMBL/GenBank/DDBJ databases">
        <authorList>
            <person name="Gilroy R."/>
        </authorList>
    </citation>
    <scope>NUCLEOTIDE SEQUENCE</scope>
    <source>
        <strain evidence="15">ChiGjej2B2-19336</strain>
    </source>
</reference>
<evidence type="ECO:0000256" key="11">
    <source>
        <dbReference type="ARBA" id="ARBA00023049"/>
    </source>
</evidence>
<organism evidence="15 16">
    <name type="scientific">Mailhella massiliensis</name>
    <dbReference type="NCBI Taxonomy" id="1903261"/>
    <lineage>
        <taxon>Bacteria</taxon>
        <taxon>Pseudomonadati</taxon>
        <taxon>Thermodesulfobacteriota</taxon>
        <taxon>Desulfovibrionia</taxon>
        <taxon>Desulfovibrionales</taxon>
        <taxon>Desulfovibrionaceae</taxon>
        <taxon>Mailhella</taxon>
    </lineage>
</organism>
<evidence type="ECO:0000256" key="3">
    <source>
        <dbReference type="ARBA" id="ARBA00007931"/>
    </source>
</evidence>
<keyword evidence="7" id="KW-0479">Metal-binding</keyword>
<sequence>MFTSDIAAKISYLAVAFVPVLLGIILHEVAHGWAALRCGDPTARMLGRLTLNPLPHIDPAGTAVFVFTALFSPFVFGWAKPVPVNPRHFRNYRKGMLLVSAAGPLTNMALAMLFAVALRLLLFAPAEFLMHTSTGKFLLEMCQIGISANFALAWINLLPIPPLDGGRILEMLLPGQISLQFQRVERYGFLVLVLLLASGLASSILLPLIRGSWNFALWIVGI</sequence>
<feature type="transmembrane region" description="Helical" evidence="13">
    <location>
        <begin position="187"/>
        <end position="209"/>
    </location>
</feature>
<keyword evidence="8" id="KW-0378">Hydrolase</keyword>
<evidence type="ECO:0000313" key="16">
    <source>
        <dbReference type="Proteomes" id="UP000698963"/>
    </source>
</evidence>
<proteinExistence type="inferred from homology"/>
<evidence type="ECO:0000313" key="15">
    <source>
        <dbReference type="EMBL" id="HJD96897.1"/>
    </source>
</evidence>
<dbReference type="InterPro" id="IPR008915">
    <property type="entry name" value="Peptidase_M50"/>
</dbReference>
<keyword evidence="12 13" id="KW-0472">Membrane</keyword>
<evidence type="ECO:0000256" key="7">
    <source>
        <dbReference type="ARBA" id="ARBA00022723"/>
    </source>
</evidence>
<dbReference type="AlphaFoldDB" id="A0A921AV22"/>
<evidence type="ECO:0000256" key="2">
    <source>
        <dbReference type="ARBA" id="ARBA00004651"/>
    </source>
</evidence>
<protein>
    <submittedName>
        <fullName evidence="15">Site-2 protease family protein</fullName>
    </submittedName>
</protein>
<dbReference type="Proteomes" id="UP000698963">
    <property type="component" value="Unassembled WGS sequence"/>
</dbReference>
<dbReference type="GO" id="GO:0006508">
    <property type="term" value="P:proteolysis"/>
    <property type="evidence" value="ECO:0007669"/>
    <property type="project" value="UniProtKB-KW"/>
</dbReference>
<dbReference type="GO" id="GO:0005886">
    <property type="term" value="C:plasma membrane"/>
    <property type="evidence" value="ECO:0007669"/>
    <property type="project" value="UniProtKB-SubCell"/>
</dbReference>
<evidence type="ECO:0000256" key="1">
    <source>
        <dbReference type="ARBA" id="ARBA00001947"/>
    </source>
</evidence>
<dbReference type="EMBL" id="DYZA01000083">
    <property type="protein sequence ID" value="HJD96897.1"/>
    <property type="molecule type" value="Genomic_DNA"/>
</dbReference>
<comment type="subcellular location">
    <subcellularLocation>
        <location evidence="2">Cell membrane</location>
        <topology evidence="2">Multi-pass membrane protein</topology>
    </subcellularLocation>
</comment>
<dbReference type="InterPro" id="IPR052348">
    <property type="entry name" value="Metallopeptidase_M50B"/>
</dbReference>
<feature type="transmembrane region" description="Helical" evidence="13">
    <location>
        <begin position="56"/>
        <end position="76"/>
    </location>
</feature>
<keyword evidence="10 13" id="KW-1133">Transmembrane helix</keyword>
<name>A0A921AV22_9BACT</name>
<evidence type="ECO:0000256" key="9">
    <source>
        <dbReference type="ARBA" id="ARBA00022833"/>
    </source>
</evidence>
<feature type="transmembrane region" description="Helical" evidence="13">
    <location>
        <begin position="97"/>
        <end position="117"/>
    </location>
</feature>
<dbReference type="InterPro" id="IPR044537">
    <property type="entry name" value="Rip2-like"/>
</dbReference>
<evidence type="ECO:0000256" key="8">
    <source>
        <dbReference type="ARBA" id="ARBA00022801"/>
    </source>
</evidence>
<feature type="transmembrane region" description="Helical" evidence="13">
    <location>
        <begin position="137"/>
        <end position="158"/>
    </location>
</feature>